<dbReference type="EMBL" id="DS178291">
    <property type="protein sequence ID" value="EHS63621.1"/>
    <property type="molecule type" value="Genomic_DNA"/>
</dbReference>
<proteinExistence type="predicted"/>
<evidence type="ECO:0000256" key="1">
    <source>
        <dbReference type="SAM" id="SignalP"/>
    </source>
</evidence>
<dbReference type="RefSeq" id="XP_003889606.1">
    <property type="nucleotide sequence ID" value="XM_003889557.1"/>
</dbReference>
<feature type="signal peptide" evidence="1">
    <location>
        <begin position="1"/>
        <end position="18"/>
    </location>
</feature>
<dbReference type="KEGG" id="pgr:PGTG_21714"/>
<name>H6QS97_PUCGT</name>
<dbReference type="AlphaFoldDB" id="H6QS97"/>
<evidence type="ECO:0000313" key="3">
    <source>
        <dbReference type="Proteomes" id="UP000008783"/>
    </source>
</evidence>
<dbReference type="GeneID" id="13542630"/>
<dbReference type="VEuPathDB" id="FungiDB:PGTG_21714"/>
<dbReference type="Proteomes" id="UP000008783">
    <property type="component" value="Unassembled WGS sequence"/>
</dbReference>
<keyword evidence="1" id="KW-0732">Signal</keyword>
<dbReference type="InParanoid" id="H6QS97"/>
<accession>H6QS97</accession>
<reference evidence="3" key="1">
    <citation type="journal article" date="2011" name="Proc. Natl. Acad. Sci. U.S.A.">
        <title>Obligate biotrophy features unraveled by the genomic analysis of rust fungi.</title>
        <authorList>
            <person name="Duplessis S."/>
            <person name="Cuomo C.A."/>
            <person name="Lin Y.-C."/>
            <person name="Aerts A."/>
            <person name="Tisserant E."/>
            <person name="Veneault-Fourrey C."/>
            <person name="Joly D.L."/>
            <person name="Hacquard S."/>
            <person name="Amselem J."/>
            <person name="Cantarel B.L."/>
            <person name="Chiu R."/>
            <person name="Coutinho P.M."/>
            <person name="Feau N."/>
            <person name="Field M."/>
            <person name="Frey P."/>
            <person name="Gelhaye E."/>
            <person name="Goldberg J."/>
            <person name="Grabherr M.G."/>
            <person name="Kodira C.D."/>
            <person name="Kohler A."/>
            <person name="Kuees U."/>
            <person name="Lindquist E.A."/>
            <person name="Lucas S.M."/>
            <person name="Mago R."/>
            <person name="Mauceli E."/>
            <person name="Morin E."/>
            <person name="Murat C."/>
            <person name="Pangilinan J.L."/>
            <person name="Park R."/>
            <person name="Pearson M."/>
            <person name="Quesneville H."/>
            <person name="Rouhier N."/>
            <person name="Sakthikumar S."/>
            <person name="Salamov A.A."/>
            <person name="Schmutz J."/>
            <person name="Selles B."/>
            <person name="Shapiro H."/>
            <person name="Tanguay P."/>
            <person name="Tuskan G.A."/>
            <person name="Henrissat B."/>
            <person name="Van de Peer Y."/>
            <person name="Rouze P."/>
            <person name="Ellis J.G."/>
            <person name="Dodds P.N."/>
            <person name="Schein J.E."/>
            <person name="Zhong S."/>
            <person name="Hamelin R.C."/>
            <person name="Grigoriev I.V."/>
            <person name="Szabo L.J."/>
            <person name="Martin F."/>
        </authorList>
    </citation>
    <scope>NUCLEOTIDE SEQUENCE [LARGE SCALE GENOMIC DNA]</scope>
    <source>
        <strain evidence="3">CRL 75-36-700-3 / race SCCL</strain>
    </source>
</reference>
<sequence length="82" mass="9091">MKLFLFLLGLLLSREAAAAPAPSPAKTVLYRLVVAKVPYALRTPWAGEALADVYVYPSIERSSIIFTDSLDTFRHPWILSSP</sequence>
<gene>
    <name evidence="2" type="ORF">PGTG_21714</name>
</gene>
<evidence type="ECO:0000313" key="2">
    <source>
        <dbReference type="EMBL" id="EHS63621.1"/>
    </source>
</evidence>
<dbReference type="HOGENOM" id="CLU_2559397_0_0_1"/>
<organism evidence="2 3">
    <name type="scientific">Puccinia graminis f. sp. tritici (strain CRL 75-36-700-3 / race SCCL)</name>
    <name type="common">Black stem rust fungus</name>
    <dbReference type="NCBI Taxonomy" id="418459"/>
    <lineage>
        <taxon>Eukaryota</taxon>
        <taxon>Fungi</taxon>
        <taxon>Dikarya</taxon>
        <taxon>Basidiomycota</taxon>
        <taxon>Pucciniomycotina</taxon>
        <taxon>Pucciniomycetes</taxon>
        <taxon>Pucciniales</taxon>
        <taxon>Pucciniaceae</taxon>
        <taxon>Puccinia</taxon>
    </lineage>
</organism>
<protein>
    <submittedName>
        <fullName evidence="2">Uncharacterized protein</fullName>
    </submittedName>
</protein>
<feature type="chain" id="PRO_5003605601" evidence="1">
    <location>
        <begin position="19"/>
        <end position="82"/>
    </location>
</feature>
<keyword evidence="3" id="KW-1185">Reference proteome</keyword>